<keyword evidence="2" id="KW-1185">Reference proteome</keyword>
<dbReference type="Proteomes" id="UP001383192">
    <property type="component" value="Unassembled WGS sequence"/>
</dbReference>
<gene>
    <name evidence="1" type="ORF">VNI00_008636</name>
</gene>
<accession>A0AAW0CTB0</accession>
<comment type="caution">
    <text evidence="1">The sequence shown here is derived from an EMBL/GenBank/DDBJ whole genome shotgun (WGS) entry which is preliminary data.</text>
</comment>
<sequence>MPCNVEPHIAVSVWHRGAARNQHTISNWDMQRNIDNTTTRQLKNTRTLQKPAQISNRNHNRIIPLARLPVEVIITIFEHCIGIDSSGHAFSKHAMPWVLSQVCSQWRSICLCTPSLWVIARVNTHLLDKSSCHDHSLNMLRAWLERSRPLPVSCIGRFDQEKPLSFHLQVLDLFIQESRRWSMVVFDLGTQAELYYRLSSVHPYLPLLHFCDIAVQFCGGDVDEPPMAIGNRNPLPSRCIWCTPRLRHFRFAIPGPEMLPPSFNMEIIPSSSTRLDGIILCKETPADFFDIIAPTGSLGFENLRSCRLSIVQRFPELEIIQSLTRTTLPRLQHLNLYGHISNLLLILDNLNLPSLLYLDIEYGYLLGLDPTLADRVLLAIGDLQARSRCHIKRLSAPFSLFGSPGTGTPTLVNGFGPVYELRVFINTEEEEYNQLAFERFSRRVGEMGMEMFDQVTTLHVLLCQDFSDDAAVNSFSSVVDMVESRLSCPLRRLERISFDSISDESEKLGNGGGWFVDIEPVDRILKLAQVNGIVLLGNVVDGEWVSMYNRYFWSLIDFEKDLYRWNRSGRCNWVGKGGAKRYLEYRELWESLWSANVSAGLIN</sequence>
<proteinExistence type="predicted"/>
<organism evidence="1 2">
    <name type="scientific">Paramarasmius palmivorus</name>
    <dbReference type="NCBI Taxonomy" id="297713"/>
    <lineage>
        <taxon>Eukaryota</taxon>
        <taxon>Fungi</taxon>
        <taxon>Dikarya</taxon>
        <taxon>Basidiomycota</taxon>
        <taxon>Agaricomycotina</taxon>
        <taxon>Agaricomycetes</taxon>
        <taxon>Agaricomycetidae</taxon>
        <taxon>Agaricales</taxon>
        <taxon>Marasmiineae</taxon>
        <taxon>Marasmiaceae</taxon>
        <taxon>Paramarasmius</taxon>
    </lineage>
</organism>
<dbReference type="Gene3D" id="1.20.1280.50">
    <property type="match status" value="1"/>
</dbReference>
<protein>
    <recommendedName>
        <fullName evidence="3">F-box domain-containing protein</fullName>
    </recommendedName>
</protein>
<evidence type="ECO:0000313" key="1">
    <source>
        <dbReference type="EMBL" id="KAK7042901.1"/>
    </source>
</evidence>
<evidence type="ECO:0000313" key="2">
    <source>
        <dbReference type="Proteomes" id="UP001383192"/>
    </source>
</evidence>
<evidence type="ECO:0008006" key="3">
    <source>
        <dbReference type="Google" id="ProtNLM"/>
    </source>
</evidence>
<name>A0AAW0CTB0_9AGAR</name>
<dbReference type="AlphaFoldDB" id="A0AAW0CTB0"/>
<reference evidence="1 2" key="1">
    <citation type="submission" date="2024-01" db="EMBL/GenBank/DDBJ databases">
        <title>A draft genome for a cacao thread blight-causing isolate of Paramarasmius palmivorus.</title>
        <authorList>
            <person name="Baruah I.K."/>
            <person name="Bukari Y."/>
            <person name="Amoako-Attah I."/>
            <person name="Meinhardt L.W."/>
            <person name="Bailey B.A."/>
            <person name="Cohen S.P."/>
        </authorList>
    </citation>
    <scope>NUCLEOTIDE SEQUENCE [LARGE SCALE GENOMIC DNA]</scope>
    <source>
        <strain evidence="1 2">GH-12</strain>
    </source>
</reference>
<dbReference type="EMBL" id="JAYKXP010000030">
    <property type="protein sequence ID" value="KAK7042901.1"/>
    <property type="molecule type" value="Genomic_DNA"/>
</dbReference>